<dbReference type="RefSeq" id="WP_168918510.1">
    <property type="nucleotide sequence ID" value="NZ_CP050804.1"/>
</dbReference>
<keyword evidence="2" id="KW-0732">Signal</keyword>
<evidence type="ECO:0000256" key="5">
    <source>
        <dbReference type="ARBA" id="ARBA00023284"/>
    </source>
</evidence>
<feature type="domain" description="Thioredoxin" evidence="7">
    <location>
        <begin position="44"/>
        <end position="248"/>
    </location>
</feature>
<reference evidence="8 9" key="1">
    <citation type="submission" date="2020-03" db="EMBL/GenBank/DDBJ databases">
        <title>Complete genome of Arcanobacterium buesumensis sp. nov. strain 2701.</title>
        <authorList>
            <person name="Borowiak M."/>
            <person name="Alssahen M."/>
            <person name="Laemmler C."/>
            <person name="Malorny B."/>
            <person name="Hassan A."/>
            <person name="Prenger-Berninghoff E."/>
            <person name="Ploetz M."/>
            <person name="Abdulmawjood A."/>
        </authorList>
    </citation>
    <scope>NUCLEOTIDE SEQUENCE [LARGE SCALE GENOMIC DNA]</scope>
    <source>
        <strain evidence="8 9">2701</strain>
    </source>
</reference>
<dbReference type="PANTHER" id="PTHR13887:SF14">
    <property type="entry name" value="DISULFIDE BOND FORMATION PROTEIN D"/>
    <property type="match status" value="1"/>
</dbReference>
<dbReference type="InterPro" id="IPR012336">
    <property type="entry name" value="Thioredoxin-like_fold"/>
</dbReference>
<keyword evidence="3" id="KW-0560">Oxidoreductase</keyword>
<dbReference type="SUPFAM" id="SSF52833">
    <property type="entry name" value="Thioredoxin-like"/>
    <property type="match status" value="1"/>
</dbReference>
<proteinExistence type="inferred from homology"/>
<accession>A0A6H2END1</accession>
<evidence type="ECO:0000313" key="9">
    <source>
        <dbReference type="Proteomes" id="UP000502298"/>
    </source>
</evidence>
<dbReference type="KEGG" id="arca:HC352_08805"/>
<comment type="similarity">
    <text evidence="1">Belongs to the thioredoxin family. DsbA subfamily.</text>
</comment>
<dbReference type="InterPro" id="IPR036249">
    <property type="entry name" value="Thioredoxin-like_sf"/>
</dbReference>
<name>A0A6H2END1_9ACTO</name>
<gene>
    <name evidence="8" type="ORF">HC352_08805</name>
</gene>
<dbReference type="GO" id="GO:0016491">
    <property type="term" value="F:oxidoreductase activity"/>
    <property type="evidence" value="ECO:0007669"/>
    <property type="project" value="UniProtKB-KW"/>
</dbReference>
<evidence type="ECO:0000256" key="4">
    <source>
        <dbReference type="ARBA" id="ARBA00023157"/>
    </source>
</evidence>
<protein>
    <submittedName>
        <fullName evidence="8">Thioredoxin domain-containing protein</fullName>
    </submittedName>
</protein>
<dbReference type="Gene3D" id="3.40.30.10">
    <property type="entry name" value="Glutaredoxin"/>
    <property type="match status" value="1"/>
</dbReference>
<evidence type="ECO:0000256" key="3">
    <source>
        <dbReference type="ARBA" id="ARBA00023002"/>
    </source>
</evidence>
<evidence type="ECO:0000256" key="6">
    <source>
        <dbReference type="SAM" id="MobiDB-lite"/>
    </source>
</evidence>
<dbReference type="PROSITE" id="PS51352">
    <property type="entry name" value="THIOREDOXIN_2"/>
    <property type="match status" value="1"/>
</dbReference>
<feature type="region of interest" description="Disordered" evidence="6">
    <location>
        <begin position="39"/>
        <end position="64"/>
    </location>
</feature>
<dbReference type="PANTHER" id="PTHR13887">
    <property type="entry name" value="GLUTATHIONE S-TRANSFERASE KAPPA"/>
    <property type="match status" value="1"/>
</dbReference>
<dbReference type="EMBL" id="CP050804">
    <property type="protein sequence ID" value="QJC22588.1"/>
    <property type="molecule type" value="Genomic_DNA"/>
</dbReference>
<evidence type="ECO:0000313" key="8">
    <source>
        <dbReference type="EMBL" id="QJC22588.1"/>
    </source>
</evidence>
<keyword evidence="4" id="KW-1015">Disulfide bond</keyword>
<keyword evidence="5" id="KW-0676">Redox-active center</keyword>
<dbReference type="Proteomes" id="UP000502298">
    <property type="component" value="Chromosome"/>
</dbReference>
<sequence length="256" mass="27582">MNHRKVIISLIALLTAAALVIGLIVSGFFLGGGKTPAAHNTSASQSAQDSPSAQPSNEENGAAEQKLSPEVIQVIDNQHRLIADDPRALGNLDAPVIIEMYSDYRCGHCRDWTLHTLPELQSLLDEGKIRIEYNSMPVLGDDSVLIAQASHAAASQHKFWEFHKELFANPPQPTKEALTALAGSLGMDEDAFAAEMVAEQTVKDVTGEREHGVALGITGTPSFLIGYSFVPGALPADKFIDVINKELVRPDPHTEN</sequence>
<evidence type="ECO:0000256" key="2">
    <source>
        <dbReference type="ARBA" id="ARBA00022729"/>
    </source>
</evidence>
<dbReference type="AlphaFoldDB" id="A0A6H2END1"/>
<keyword evidence="9" id="KW-1185">Reference proteome</keyword>
<evidence type="ECO:0000259" key="7">
    <source>
        <dbReference type="PROSITE" id="PS51352"/>
    </source>
</evidence>
<dbReference type="Pfam" id="PF13462">
    <property type="entry name" value="Thioredoxin_4"/>
    <property type="match status" value="1"/>
</dbReference>
<organism evidence="8 9">
    <name type="scientific">Arcanobacterium buesumense</name>
    <dbReference type="NCBI Taxonomy" id="2722751"/>
    <lineage>
        <taxon>Bacteria</taxon>
        <taxon>Bacillati</taxon>
        <taxon>Actinomycetota</taxon>
        <taxon>Actinomycetes</taxon>
        <taxon>Actinomycetales</taxon>
        <taxon>Actinomycetaceae</taxon>
        <taxon>Arcanobacterium</taxon>
    </lineage>
</organism>
<dbReference type="InterPro" id="IPR013766">
    <property type="entry name" value="Thioredoxin_domain"/>
</dbReference>
<feature type="compositionally biased region" description="Low complexity" evidence="6">
    <location>
        <begin position="42"/>
        <end position="56"/>
    </location>
</feature>
<evidence type="ECO:0000256" key="1">
    <source>
        <dbReference type="ARBA" id="ARBA00005791"/>
    </source>
</evidence>